<feature type="chain" id="PRO_5020364351" evidence="1">
    <location>
        <begin position="26"/>
        <end position="100"/>
    </location>
</feature>
<evidence type="ECO:0000256" key="1">
    <source>
        <dbReference type="SAM" id="SignalP"/>
    </source>
</evidence>
<sequence length="100" mass="11146">MNIKPLLLSAAFAFSAQMIPMSASAEILAIGPHAKVLKKANLPTHGQSMKQVQKRFGPAQRIKVSKGKVTKRNPKITRWDYSGFSVYFENSHVIHSVVKR</sequence>
<evidence type="ECO:0000313" key="3">
    <source>
        <dbReference type="Proteomes" id="UP000294887"/>
    </source>
</evidence>
<gene>
    <name evidence="2" type="ORF">EV695_1482</name>
</gene>
<name>A0A4R1F8C4_9GAMM</name>
<dbReference type="AlphaFoldDB" id="A0A4R1F8C4"/>
<organism evidence="2 3">
    <name type="scientific">Cocleimonas flava</name>
    <dbReference type="NCBI Taxonomy" id="634765"/>
    <lineage>
        <taxon>Bacteria</taxon>
        <taxon>Pseudomonadati</taxon>
        <taxon>Pseudomonadota</taxon>
        <taxon>Gammaproteobacteria</taxon>
        <taxon>Thiotrichales</taxon>
        <taxon>Thiotrichaceae</taxon>
        <taxon>Cocleimonas</taxon>
    </lineage>
</organism>
<evidence type="ECO:0000313" key="2">
    <source>
        <dbReference type="EMBL" id="TCJ86981.1"/>
    </source>
</evidence>
<keyword evidence="3" id="KW-1185">Reference proteome</keyword>
<feature type="signal peptide" evidence="1">
    <location>
        <begin position="1"/>
        <end position="25"/>
    </location>
</feature>
<protein>
    <submittedName>
        <fullName evidence="2">Uncharacterized protein</fullName>
    </submittedName>
</protein>
<dbReference type="Proteomes" id="UP000294887">
    <property type="component" value="Unassembled WGS sequence"/>
</dbReference>
<proteinExistence type="predicted"/>
<dbReference type="EMBL" id="SMFQ01000003">
    <property type="protein sequence ID" value="TCJ86981.1"/>
    <property type="molecule type" value="Genomic_DNA"/>
</dbReference>
<dbReference type="RefSeq" id="WP_243651524.1">
    <property type="nucleotide sequence ID" value="NZ_BAAAFU010000004.1"/>
</dbReference>
<keyword evidence="1" id="KW-0732">Signal</keyword>
<comment type="caution">
    <text evidence="2">The sequence shown here is derived from an EMBL/GenBank/DDBJ whole genome shotgun (WGS) entry which is preliminary data.</text>
</comment>
<reference evidence="2 3" key="1">
    <citation type="submission" date="2019-03" db="EMBL/GenBank/DDBJ databases">
        <title>Genomic Encyclopedia of Type Strains, Phase IV (KMG-IV): sequencing the most valuable type-strain genomes for metagenomic binning, comparative biology and taxonomic classification.</title>
        <authorList>
            <person name="Goeker M."/>
        </authorList>
    </citation>
    <scope>NUCLEOTIDE SEQUENCE [LARGE SCALE GENOMIC DNA]</scope>
    <source>
        <strain evidence="2 3">DSM 24830</strain>
    </source>
</reference>
<accession>A0A4R1F8C4</accession>